<evidence type="ECO:0000313" key="2">
    <source>
        <dbReference type="EMBL" id="EAU00356.1"/>
    </source>
</evidence>
<keyword evidence="3" id="KW-1185">Reference proteome</keyword>
<protein>
    <submittedName>
        <fullName evidence="2">Uncharacterized protein</fullName>
    </submittedName>
</protein>
<proteinExistence type="predicted"/>
<dbReference type="STRING" id="360105.CCV52592_0016"/>
<dbReference type="Proteomes" id="UP000006380">
    <property type="component" value="Chromosome"/>
</dbReference>
<keyword evidence="1" id="KW-0472">Membrane</keyword>
<dbReference type="RefSeq" id="WP_011992790.1">
    <property type="nucleotide sequence ID" value="NC_009715.2"/>
</dbReference>
<sequence length="514" mass="56705">MAKGVAAWFARTQGNYVEDVKNGVIWGNIAKRKSNEFALEILHKQLIRKNRVMMLHHTGYRNNGSKYGATEYGWGSIEVDSTIGKIYVVAGYNQITGGTQPYTKDGYNNLGMSQLFNGQAPTAEYNGGANANITGTDRGYIYCGKWGSTKTNDVFSADIKIEGNIIATYRIEDPNKYTSLVTWTFYSSGLCRYFLKGNNTYRKSGYYPDQPNANYILPFFYSKDNTPVMGIEKFLNTWSEYHKVYAYNNPPRQKWYKRYLPFIVAIVAIFSIINPMLGGVLQGTAGTVAATGAVISAYGTLIYLKGMQYGNKTLMKAGRVVGYIGGTISAIGTTYTFYVSNFSKAAASTLPNYNLANSQSLNQTASLYEGVSPASWANGSNLYQNTNSVMFSSEANSFKSALYGYNVGASAASSGISSANSSFLYLTKALRLAELGFKSYEAINNLIGAFRTPNEFRDDDMVEPEDDDNKVSLSSSLDELEDAGMSVRRFYDRDVEYDLGLESGTLMSNDDSLL</sequence>
<accession>A7H0S7</accession>
<dbReference type="AlphaFoldDB" id="A7H0S7"/>
<evidence type="ECO:0000313" key="3">
    <source>
        <dbReference type="Proteomes" id="UP000006380"/>
    </source>
</evidence>
<feature type="transmembrane region" description="Helical" evidence="1">
    <location>
        <begin position="320"/>
        <end position="338"/>
    </location>
</feature>
<dbReference type="KEGG" id="ccv:CCV52592_0016"/>
<gene>
    <name evidence="2" type="ORF">CCV52592_0016</name>
</gene>
<feature type="transmembrane region" description="Helical" evidence="1">
    <location>
        <begin position="259"/>
        <end position="277"/>
    </location>
</feature>
<keyword evidence="1" id="KW-1133">Transmembrane helix</keyword>
<dbReference type="HOGENOM" id="CLU_529645_0_0_7"/>
<evidence type="ECO:0000256" key="1">
    <source>
        <dbReference type="SAM" id="Phobius"/>
    </source>
</evidence>
<name>A7H0S7_CAMC5</name>
<organism evidence="2 3">
    <name type="scientific">Campylobacter curvus (strain 525.92)</name>
    <dbReference type="NCBI Taxonomy" id="360105"/>
    <lineage>
        <taxon>Bacteria</taxon>
        <taxon>Pseudomonadati</taxon>
        <taxon>Campylobacterota</taxon>
        <taxon>Epsilonproteobacteria</taxon>
        <taxon>Campylobacterales</taxon>
        <taxon>Campylobacteraceae</taxon>
        <taxon>Campylobacter</taxon>
    </lineage>
</organism>
<dbReference type="OrthoDB" id="5351555at2"/>
<dbReference type="EMBL" id="CP000767">
    <property type="protein sequence ID" value="EAU00356.1"/>
    <property type="molecule type" value="Genomic_DNA"/>
</dbReference>
<reference evidence="2" key="1">
    <citation type="submission" date="2016-07" db="EMBL/GenBank/DDBJ databases">
        <title>Comparative genomics of the Campylobacter concisus group.</title>
        <authorList>
            <person name="Miller W.G."/>
            <person name="Yee E."/>
            <person name="Chapman M.H."/>
            <person name="Huynh S."/>
            <person name="Bono J.L."/>
            <person name="On S.L.W."/>
            <person name="StLeger J."/>
            <person name="Foster G."/>
            <person name="Parker C.T."/>
        </authorList>
    </citation>
    <scope>NUCLEOTIDE SEQUENCE</scope>
    <source>
        <strain evidence="2">525.92</strain>
    </source>
</reference>
<feature type="transmembrane region" description="Helical" evidence="1">
    <location>
        <begin position="283"/>
        <end position="304"/>
    </location>
</feature>
<keyword evidence="1" id="KW-0812">Transmembrane</keyword>